<organism evidence="1 2">
    <name type="scientific">Fusarium fujikuroi</name>
    <name type="common">Bakanae and foot rot disease fungus</name>
    <name type="synonym">Gibberella fujikuroi</name>
    <dbReference type="NCBI Taxonomy" id="5127"/>
    <lineage>
        <taxon>Eukaryota</taxon>
        <taxon>Fungi</taxon>
        <taxon>Dikarya</taxon>
        <taxon>Ascomycota</taxon>
        <taxon>Pezizomycotina</taxon>
        <taxon>Sordariomycetes</taxon>
        <taxon>Hypocreomycetidae</taxon>
        <taxon>Hypocreales</taxon>
        <taxon>Nectriaceae</taxon>
        <taxon>Fusarium</taxon>
        <taxon>Fusarium fujikuroi species complex</taxon>
    </lineage>
</organism>
<dbReference type="AlphaFoldDB" id="A0A9Q9RIB4"/>
<proteinExistence type="predicted"/>
<name>A0A9Q9RIB4_FUSFU</name>
<protein>
    <submittedName>
        <fullName evidence="1">Uncharacterized protein</fullName>
    </submittedName>
</protein>
<evidence type="ECO:0000313" key="2">
    <source>
        <dbReference type="Proteomes" id="UP000760494"/>
    </source>
</evidence>
<comment type="caution">
    <text evidence="1">The sequence shown here is derived from an EMBL/GenBank/DDBJ whole genome shotgun (WGS) entry which is preliminary data.</text>
</comment>
<gene>
    <name evidence="1" type="ORF">C2S_534</name>
</gene>
<dbReference type="EMBL" id="CABFJX010000112">
    <property type="protein sequence ID" value="VTT63561.1"/>
    <property type="molecule type" value="Genomic_DNA"/>
</dbReference>
<accession>A0A9Q9RIB4</accession>
<dbReference type="Proteomes" id="UP000760494">
    <property type="component" value="Unassembled WGS sequence"/>
</dbReference>
<sequence>MSNKQFNIIFTDEQILEHNESGSKLCFGAGVGPRPDFNVVAHADKITSNVTVSWVDGFKISATMDKFTDRVSIAKFNIVTDPADIKFGEVYTQPPTWVNGRISTATLPNNSFKFVNDTDRRASAVVFKTINGKDSPFYISASPIDSKANELMTPSSVVALWFQRNAQVGTMVSLMKADISIFDLSSRSSVNLKWNGDHFVENN</sequence>
<reference evidence="1" key="1">
    <citation type="submission" date="2019-05" db="EMBL/GenBank/DDBJ databases">
        <authorList>
            <person name="Piombo E."/>
        </authorList>
    </citation>
    <scope>NUCLEOTIDE SEQUENCE</scope>
    <source>
        <strain evidence="1">C2S</strain>
    </source>
</reference>
<evidence type="ECO:0000313" key="1">
    <source>
        <dbReference type="EMBL" id="VTT63561.1"/>
    </source>
</evidence>